<feature type="domain" description="Phasin" evidence="1">
    <location>
        <begin position="8"/>
        <end position="99"/>
    </location>
</feature>
<dbReference type="STRING" id="595536.GCA_000178815_02812"/>
<evidence type="ECO:0000313" key="3">
    <source>
        <dbReference type="Proteomes" id="UP000230709"/>
    </source>
</evidence>
<dbReference type="Pfam" id="PF09361">
    <property type="entry name" value="Phasin_2"/>
    <property type="match status" value="1"/>
</dbReference>
<name>A0A2D2D0E2_METT3</name>
<dbReference type="KEGG" id="mtw:CQW49_11760"/>
<gene>
    <name evidence="2" type="ORF">CQW49_11760</name>
</gene>
<dbReference type="InterPro" id="IPR018968">
    <property type="entry name" value="Phasin"/>
</dbReference>
<proteinExistence type="predicted"/>
<organism evidence="2 3">
    <name type="scientific">Methylosinus trichosporium (strain ATCC 35070 / NCIMB 11131 / UNIQEM 75 / OB3b)</name>
    <dbReference type="NCBI Taxonomy" id="595536"/>
    <lineage>
        <taxon>Bacteria</taxon>
        <taxon>Pseudomonadati</taxon>
        <taxon>Pseudomonadota</taxon>
        <taxon>Alphaproteobacteria</taxon>
        <taxon>Hyphomicrobiales</taxon>
        <taxon>Methylocystaceae</taxon>
        <taxon>Methylosinus</taxon>
    </lineage>
</organism>
<dbReference type="EMBL" id="CP023737">
    <property type="protein sequence ID" value="ATQ68477.1"/>
    <property type="molecule type" value="Genomic_DNA"/>
</dbReference>
<protein>
    <submittedName>
        <fullName evidence="2">Phasin</fullName>
    </submittedName>
</protein>
<evidence type="ECO:0000259" key="1">
    <source>
        <dbReference type="Pfam" id="PF09361"/>
    </source>
</evidence>
<dbReference type="RefSeq" id="WP_003614887.1">
    <property type="nucleotide sequence ID" value="NZ_ADVE02000001.1"/>
</dbReference>
<keyword evidence="3" id="KW-1185">Reference proteome</keyword>
<dbReference type="AlphaFoldDB" id="A0A2D2D0E2"/>
<dbReference type="Proteomes" id="UP000230709">
    <property type="component" value="Chromosome"/>
</dbReference>
<reference evidence="3" key="1">
    <citation type="submission" date="2017-10" db="EMBL/GenBank/DDBJ databases">
        <title>Completed PacBio SMRT sequence of Methylosinus trichosporium OB3b reveals presence of a third large plasmid.</title>
        <authorList>
            <person name="Charles T.C."/>
            <person name="Lynch M.D.J."/>
            <person name="Heil J.R."/>
            <person name="Cheng J."/>
        </authorList>
    </citation>
    <scope>NUCLEOTIDE SEQUENCE [LARGE SCALE GENOMIC DNA]</scope>
    <source>
        <strain evidence="3">OB3b</strain>
    </source>
</reference>
<accession>A0A2D2D0E2</accession>
<sequence>MANLNFDDFRELGKFQLEAMNSAASTTTRGLKAIAAEATDYSKQSLDNSRAYFEKLLRVQKIDDVVELQSEFCRAAYGDFFARASRVGELCSNLAKEAFVNAQTTGESATKAATEATTKALSGLGEQTEQFVSKAQQAAGGQR</sequence>
<evidence type="ECO:0000313" key="2">
    <source>
        <dbReference type="EMBL" id="ATQ68477.1"/>
    </source>
</evidence>